<keyword evidence="2 6" id="KW-0812">Transmembrane</keyword>
<evidence type="ECO:0000256" key="3">
    <source>
        <dbReference type="ARBA" id="ARBA00022989"/>
    </source>
</evidence>
<feature type="transmembrane region" description="Helical" evidence="6">
    <location>
        <begin position="24"/>
        <end position="49"/>
    </location>
</feature>
<dbReference type="AlphaFoldDB" id="A0A9P8SLY2"/>
<evidence type="ECO:0000256" key="1">
    <source>
        <dbReference type="ARBA" id="ARBA00004141"/>
    </source>
</evidence>
<evidence type="ECO:0000256" key="4">
    <source>
        <dbReference type="ARBA" id="ARBA00023136"/>
    </source>
</evidence>
<evidence type="ECO:0000313" key="8">
    <source>
        <dbReference type="EMBL" id="KAH0966260.1"/>
    </source>
</evidence>
<reference evidence="8" key="1">
    <citation type="submission" date="2021-09" db="EMBL/GenBank/DDBJ databases">
        <title>A high-quality genome of the endoparasitic fungus Hirsutella rhossiliensis with a comparison of Hirsutella genomes reveals transposable elements contributing to genome size variation.</title>
        <authorList>
            <person name="Lin R."/>
            <person name="Jiao Y."/>
            <person name="Sun X."/>
            <person name="Ling J."/>
            <person name="Xie B."/>
            <person name="Cheng X."/>
        </authorList>
    </citation>
    <scope>NUCLEOTIDE SEQUENCE</scope>
    <source>
        <strain evidence="8">HR02</strain>
    </source>
</reference>
<gene>
    <name evidence="8" type="ORF">HRG_01669</name>
</gene>
<comment type="subcellular location">
    <subcellularLocation>
        <location evidence="1">Membrane</location>
        <topology evidence="1">Multi-pass membrane protein</topology>
    </subcellularLocation>
</comment>
<dbReference type="GO" id="GO:0016020">
    <property type="term" value="C:membrane"/>
    <property type="evidence" value="ECO:0007669"/>
    <property type="project" value="UniProtKB-SubCell"/>
</dbReference>
<dbReference type="InterPro" id="IPR052337">
    <property type="entry name" value="SAT4-like"/>
</dbReference>
<organism evidence="8 9">
    <name type="scientific">Hirsutella rhossiliensis</name>
    <dbReference type="NCBI Taxonomy" id="111463"/>
    <lineage>
        <taxon>Eukaryota</taxon>
        <taxon>Fungi</taxon>
        <taxon>Dikarya</taxon>
        <taxon>Ascomycota</taxon>
        <taxon>Pezizomycotina</taxon>
        <taxon>Sordariomycetes</taxon>
        <taxon>Hypocreomycetidae</taxon>
        <taxon>Hypocreales</taxon>
        <taxon>Ophiocordycipitaceae</taxon>
        <taxon>Hirsutella</taxon>
    </lineage>
</organism>
<dbReference type="RefSeq" id="XP_044723773.1">
    <property type="nucleotide sequence ID" value="XM_044860140.1"/>
</dbReference>
<keyword evidence="3 6" id="KW-1133">Transmembrane helix</keyword>
<feature type="transmembrane region" description="Helical" evidence="6">
    <location>
        <begin position="109"/>
        <end position="132"/>
    </location>
</feature>
<dbReference type="Proteomes" id="UP000824596">
    <property type="component" value="Unassembled WGS sequence"/>
</dbReference>
<evidence type="ECO:0000256" key="6">
    <source>
        <dbReference type="SAM" id="Phobius"/>
    </source>
</evidence>
<proteinExistence type="inferred from homology"/>
<dbReference type="InterPro" id="IPR049326">
    <property type="entry name" value="Rhodopsin_dom_fungi"/>
</dbReference>
<dbReference type="EMBL" id="JAIZPD010000002">
    <property type="protein sequence ID" value="KAH0966260.1"/>
    <property type="molecule type" value="Genomic_DNA"/>
</dbReference>
<name>A0A9P8SLY2_9HYPO</name>
<dbReference type="Pfam" id="PF20684">
    <property type="entry name" value="Fung_rhodopsin"/>
    <property type="match status" value="1"/>
</dbReference>
<evidence type="ECO:0000256" key="2">
    <source>
        <dbReference type="ARBA" id="ARBA00022692"/>
    </source>
</evidence>
<accession>A0A9P8SLY2</accession>
<evidence type="ECO:0000259" key="7">
    <source>
        <dbReference type="Pfam" id="PF20684"/>
    </source>
</evidence>
<dbReference type="OrthoDB" id="444631at2759"/>
<dbReference type="PANTHER" id="PTHR33048">
    <property type="entry name" value="PTH11-LIKE INTEGRAL MEMBRANE PROTEIN (AFU_ORTHOLOGUE AFUA_5G11245)"/>
    <property type="match status" value="1"/>
</dbReference>
<evidence type="ECO:0000256" key="5">
    <source>
        <dbReference type="ARBA" id="ARBA00038359"/>
    </source>
</evidence>
<dbReference type="GeneID" id="68350798"/>
<dbReference type="PANTHER" id="PTHR33048:SF47">
    <property type="entry name" value="INTEGRAL MEMBRANE PROTEIN-RELATED"/>
    <property type="match status" value="1"/>
</dbReference>
<keyword evidence="4 6" id="KW-0472">Membrane</keyword>
<sequence length="226" mass="25446">MFAKTSILLEFIHLFVPGRTRNKFFWICWAMIVANCLFYLASIVAVQFYCTPVEKNWHRWVPGTCRDRSTIDITPTVFNLVFDLLILLLPQRVIWTLQMNNRRKLGVSIVFSVGLLGCICAGGRIAYTVHLHYKTNVAYDSGPIYLWSIAECTCAILVFCAPALPKAFRSTKEGTSTMSNGGRPSFGQVTNTVQSNKSYYKMADGKHRQDIALSEIQFAAPERASA</sequence>
<comment type="similarity">
    <text evidence="5">Belongs to the SAT4 family.</text>
</comment>
<feature type="domain" description="Rhodopsin" evidence="7">
    <location>
        <begin position="1"/>
        <end position="168"/>
    </location>
</feature>
<protein>
    <recommendedName>
        <fullName evidence="7">Rhodopsin domain-containing protein</fullName>
    </recommendedName>
</protein>
<keyword evidence="9" id="KW-1185">Reference proteome</keyword>
<evidence type="ECO:0000313" key="9">
    <source>
        <dbReference type="Proteomes" id="UP000824596"/>
    </source>
</evidence>
<feature type="transmembrane region" description="Helical" evidence="6">
    <location>
        <begin position="144"/>
        <end position="164"/>
    </location>
</feature>
<comment type="caution">
    <text evidence="8">The sequence shown here is derived from an EMBL/GenBank/DDBJ whole genome shotgun (WGS) entry which is preliminary data.</text>
</comment>